<dbReference type="EMBL" id="JACGWJ010000138">
    <property type="protein sequence ID" value="KAL0294721.1"/>
    <property type="molecule type" value="Genomic_DNA"/>
</dbReference>
<evidence type="ECO:0000256" key="1">
    <source>
        <dbReference type="SAM" id="MobiDB-lite"/>
    </source>
</evidence>
<reference evidence="2" key="1">
    <citation type="submission" date="2020-06" db="EMBL/GenBank/DDBJ databases">
        <authorList>
            <person name="Li T."/>
            <person name="Hu X."/>
            <person name="Zhang T."/>
            <person name="Song X."/>
            <person name="Zhang H."/>
            <person name="Dai N."/>
            <person name="Sheng W."/>
            <person name="Hou X."/>
            <person name="Wei L."/>
        </authorList>
    </citation>
    <scope>NUCLEOTIDE SEQUENCE</scope>
    <source>
        <strain evidence="2">G02</strain>
        <tissue evidence="2">Leaf</tissue>
    </source>
</reference>
<dbReference type="AlphaFoldDB" id="A0AAW2JJ42"/>
<gene>
    <name evidence="2" type="ORF">Sradi_6872300</name>
</gene>
<reference evidence="2" key="2">
    <citation type="journal article" date="2024" name="Plant">
        <title>Genomic evolution and insights into agronomic trait innovations of Sesamum species.</title>
        <authorList>
            <person name="Miao H."/>
            <person name="Wang L."/>
            <person name="Qu L."/>
            <person name="Liu H."/>
            <person name="Sun Y."/>
            <person name="Le M."/>
            <person name="Wang Q."/>
            <person name="Wei S."/>
            <person name="Zheng Y."/>
            <person name="Lin W."/>
            <person name="Duan Y."/>
            <person name="Cao H."/>
            <person name="Xiong S."/>
            <person name="Wang X."/>
            <person name="Wei L."/>
            <person name="Li C."/>
            <person name="Ma Q."/>
            <person name="Ju M."/>
            <person name="Zhao R."/>
            <person name="Li G."/>
            <person name="Mu C."/>
            <person name="Tian Q."/>
            <person name="Mei H."/>
            <person name="Zhang T."/>
            <person name="Gao T."/>
            <person name="Zhang H."/>
        </authorList>
    </citation>
    <scope>NUCLEOTIDE SEQUENCE</scope>
    <source>
        <strain evidence="2">G02</strain>
    </source>
</reference>
<protein>
    <submittedName>
        <fullName evidence="2">Uncharacterized protein</fullName>
    </submittedName>
</protein>
<feature type="region of interest" description="Disordered" evidence="1">
    <location>
        <begin position="1"/>
        <end position="63"/>
    </location>
</feature>
<name>A0AAW2JJ42_SESRA</name>
<proteinExistence type="predicted"/>
<organism evidence="2">
    <name type="scientific">Sesamum radiatum</name>
    <name type="common">Black benniseed</name>
    <dbReference type="NCBI Taxonomy" id="300843"/>
    <lineage>
        <taxon>Eukaryota</taxon>
        <taxon>Viridiplantae</taxon>
        <taxon>Streptophyta</taxon>
        <taxon>Embryophyta</taxon>
        <taxon>Tracheophyta</taxon>
        <taxon>Spermatophyta</taxon>
        <taxon>Magnoliopsida</taxon>
        <taxon>eudicotyledons</taxon>
        <taxon>Gunneridae</taxon>
        <taxon>Pentapetalae</taxon>
        <taxon>asterids</taxon>
        <taxon>lamiids</taxon>
        <taxon>Lamiales</taxon>
        <taxon>Pedaliaceae</taxon>
        <taxon>Sesamum</taxon>
    </lineage>
</organism>
<evidence type="ECO:0000313" key="2">
    <source>
        <dbReference type="EMBL" id="KAL0294721.1"/>
    </source>
</evidence>
<feature type="compositionally biased region" description="Basic and acidic residues" evidence="1">
    <location>
        <begin position="23"/>
        <end position="46"/>
    </location>
</feature>
<comment type="caution">
    <text evidence="2">The sequence shown here is derived from an EMBL/GenBank/DDBJ whole genome shotgun (WGS) entry which is preliminary data.</text>
</comment>
<accession>A0AAW2JJ42</accession>
<sequence length="63" mass="7339">MKITFIKGKKEISSRYNNRIRRGRSDDDRRREPRPKIDRGVPRPDSGRGTPPRPPPAEARRST</sequence>